<dbReference type="GO" id="GO:0003700">
    <property type="term" value="F:DNA-binding transcription factor activity"/>
    <property type="evidence" value="ECO:0007669"/>
    <property type="project" value="InterPro"/>
</dbReference>
<dbReference type="SMART" id="SM00342">
    <property type="entry name" value="HTH_ARAC"/>
    <property type="match status" value="1"/>
</dbReference>
<evidence type="ECO:0000313" key="4">
    <source>
        <dbReference type="EMBL" id="SNS41967.1"/>
    </source>
</evidence>
<dbReference type="InterPro" id="IPR009057">
    <property type="entry name" value="Homeodomain-like_sf"/>
</dbReference>
<dbReference type="PANTHER" id="PTHR43436">
    <property type="entry name" value="ARAC-FAMILY TRANSCRIPTIONAL REGULATOR"/>
    <property type="match status" value="1"/>
</dbReference>
<sequence length="295" mass="32708">MQELVTILARHATDDVTPTVVPGLTLYRFNRGQSGGMPLIYTPMVCVMAQGEKHVALGDRVFRYSANDYLISSLDLPVTGTILRSSEEHPYLSFSLAIEPVALSEMVLNLPPALRPTDPACALAIGQVDAPLHDAFLRLVRLLDEPAMIVTLAPLITREIFYRLLRGQHGSMLRQSLAESGRTAQIANAIRWIRSHFDEPFSSETLAETVHMSIPSLNRHFRAVTAMSPLQYQKHVRLQEARRLLIAEGQDAATAAFNVGYASPSQFSREYVRAFGAPPRVDAERLRYAPVFAVA</sequence>
<feature type="domain" description="HTH araC/xylS-type" evidence="3">
    <location>
        <begin position="187"/>
        <end position="285"/>
    </location>
</feature>
<evidence type="ECO:0000259" key="3">
    <source>
        <dbReference type="PROSITE" id="PS01124"/>
    </source>
</evidence>
<dbReference type="RefSeq" id="WP_089407162.1">
    <property type="nucleotide sequence ID" value="NZ_FZOU01000001.1"/>
</dbReference>
<accession>A0A239EBJ3</accession>
<keyword evidence="5" id="KW-1185">Reference proteome</keyword>
<keyword evidence="1" id="KW-0805">Transcription regulation</keyword>
<evidence type="ECO:0000256" key="1">
    <source>
        <dbReference type="ARBA" id="ARBA00023015"/>
    </source>
</evidence>
<gene>
    <name evidence="4" type="ORF">SAMN05421770_101892</name>
</gene>
<reference evidence="4 5" key="1">
    <citation type="submission" date="2017-06" db="EMBL/GenBank/DDBJ databases">
        <authorList>
            <person name="Kim H.J."/>
            <person name="Triplett B.A."/>
        </authorList>
    </citation>
    <scope>NUCLEOTIDE SEQUENCE [LARGE SCALE GENOMIC DNA]</scope>
    <source>
        <strain evidence="4 5">DSM 18704</strain>
    </source>
</reference>
<organism evidence="4 5">
    <name type="scientific">Granulicella rosea</name>
    <dbReference type="NCBI Taxonomy" id="474952"/>
    <lineage>
        <taxon>Bacteria</taxon>
        <taxon>Pseudomonadati</taxon>
        <taxon>Acidobacteriota</taxon>
        <taxon>Terriglobia</taxon>
        <taxon>Terriglobales</taxon>
        <taxon>Acidobacteriaceae</taxon>
        <taxon>Granulicella</taxon>
    </lineage>
</organism>
<name>A0A239EBJ3_9BACT</name>
<dbReference type="InterPro" id="IPR009594">
    <property type="entry name" value="Tscrpt_reg_HTH_AraC_N"/>
</dbReference>
<proteinExistence type="predicted"/>
<evidence type="ECO:0000256" key="2">
    <source>
        <dbReference type="ARBA" id="ARBA00023163"/>
    </source>
</evidence>
<dbReference type="Pfam" id="PF12833">
    <property type="entry name" value="HTH_18"/>
    <property type="match status" value="1"/>
</dbReference>
<dbReference type="InterPro" id="IPR018060">
    <property type="entry name" value="HTH_AraC"/>
</dbReference>
<dbReference type="Pfam" id="PF06719">
    <property type="entry name" value="AraC_N"/>
    <property type="match status" value="1"/>
</dbReference>
<dbReference type="GO" id="GO:0043565">
    <property type="term" value="F:sequence-specific DNA binding"/>
    <property type="evidence" value="ECO:0007669"/>
    <property type="project" value="InterPro"/>
</dbReference>
<dbReference type="Gene3D" id="1.10.10.60">
    <property type="entry name" value="Homeodomain-like"/>
    <property type="match status" value="1"/>
</dbReference>
<dbReference type="EMBL" id="FZOU01000001">
    <property type="protein sequence ID" value="SNS41967.1"/>
    <property type="molecule type" value="Genomic_DNA"/>
</dbReference>
<dbReference type="AlphaFoldDB" id="A0A239EBJ3"/>
<dbReference type="SUPFAM" id="SSF46689">
    <property type="entry name" value="Homeodomain-like"/>
    <property type="match status" value="2"/>
</dbReference>
<dbReference type="PROSITE" id="PS01124">
    <property type="entry name" value="HTH_ARAC_FAMILY_2"/>
    <property type="match status" value="1"/>
</dbReference>
<protein>
    <submittedName>
        <fullName evidence="4">AraC-type DNA-binding protein</fullName>
    </submittedName>
</protein>
<dbReference type="PANTHER" id="PTHR43436:SF1">
    <property type="entry name" value="TRANSCRIPTIONAL REGULATORY PROTEIN"/>
    <property type="match status" value="1"/>
</dbReference>
<keyword evidence="4" id="KW-0238">DNA-binding</keyword>
<dbReference type="OrthoDB" id="34150at2"/>
<keyword evidence="2" id="KW-0804">Transcription</keyword>
<evidence type="ECO:0000313" key="5">
    <source>
        <dbReference type="Proteomes" id="UP000198356"/>
    </source>
</evidence>
<dbReference type="Proteomes" id="UP000198356">
    <property type="component" value="Unassembled WGS sequence"/>
</dbReference>